<gene>
    <name evidence="4" type="ORF">FISHEDRAFT_75037</name>
</gene>
<dbReference type="Gene3D" id="3.90.550.10">
    <property type="entry name" value="Spore Coat Polysaccharide Biosynthesis Protein SpsA, Chain A"/>
    <property type="match status" value="1"/>
</dbReference>
<dbReference type="GO" id="GO:0016020">
    <property type="term" value="C:membrane"/>
    <property type="evidence" value="ECO:0007669"/>
    <property type="project" value="InterPro"/>
</dbReference>
<proteinExistence type="inferred from homology"/>
<dbReference type="Pfam" id="PF01793">
    <property type="entry name" value="Glyco_transf_15"/>
    <property type="match status" value="1"/>
</dbReference>
<dbReference type="GO" id="GO:0005794">
    <property type="term" value="C:Golgi apparatus"/>
    <property type="evidence" value="ECO:0007669"/>
    <property type="project" value="TreeGrafter"/>
</dbReference>
<sequence length="147" mass="16456">MKDILEDSPYLLWCCFGAGKPQLEISVREFAVAVLTRELHSSITCTVTYVGNYDTSGVDVAIPLEGDLAVSEINKPEESDNHSDSKSEDLEGGPTLANATSIILTRNSDIDAVISSAKVIEDRFNHRYHYPYVFLNDEPLHHDFIYY</sequence>
<dbReference type="GO" id="GO:0000026">
    <property type="term" value="F:alpha-1,2-mannosyltransferase activity"/>
    <property type="evidence" value="ECO:0007669"/>
    <property type="project" value="TreeGrafter"/>
</dbReference>
<evidence type="ECO:0000256" key="2">
    <source>
        <dbReference type="ARBA" id="ARBA00022679"/>
    </source>
</evidence>
<feature type="region of interest" description="Disordered" evidence="3">
    <location>
        <begin position="74"/>
        <end position="94"/>
    </location>
</feature>
<organism evidence="4 5">
    <name type="scientific">Fistulina hepatica ATCC 64428</name>
    <dbReference type="NCBI Taxonomy" id="1128425"/>
    <lineage>
        <taxon>Eukaryota</taxon>
        <taxon>Fungi</taxon>
        <taxon>Dikarya</taxon>
        <taxon>Basidiomycota</taxon>
        <taxon>Agaricomycotina</taxon>
        <taxon>Agaricomycetes</taxon>
        <taxon>Agaricomycetidae</taxon>
        <taxon>Agaricales</taxon>
        <taxon>Fistulinaceae</taxon>
        <taxon>Fistulina</taxon>
    </lineage>
</organism>
<dbReference type="InterPro" id="IPR002685">
    <property type="entry name" value="Glyco_trans_15"/>
</dbReference>
<dbReference type="GO" id="GO:0000032">
    <property type="term" value="P:cell wall mannoprotein biosynthetic process"/>
    <property type="evidence" value="ECO:0007669"/>
    <property type="project" value="TreeGrafter"/>
</dbReference>
<protein>
    <submittedName>
        <fullName evidence="4">Uncharacterized protein</fullName>
    </submittedName>
</protein>
<comment type="similarity">
    <text evidence="1">Belongs to the glycosyltransferase 15 family.</text>
</comment>
<dbReference type="Proteomes" id="UP000054144">
    <property type="component" value="Unassembled WGS sequence"/>
</dbReference>
<keyword evidence="2" id="KW-0808">Transferase</keyword>
<dbReference type="EMBL" id="KN882016">
    <property type="protein sequence ID" value="KIY46996.1"/>
    <property type="molecule type" value="Genomic_DNA"/>
</dbReference>
<dbReference type="InterPro" id="IPR029044">
    <property type="entry name" value="Nucleotide-diphossugar_trans"/>
</dbReference>
<dbReference type="SUPFAM" id="SSF53448">
    <property type="entry name" value="Nucleotide-diphospho-sugar transferases"/>
    <property type="match status" value="1"/>
</dbReference>
<accession>A0A0D7AAN4</accession>
<dbReference type="PANTHER" id="PTHR31121:SF6">
    <property type="entry name" value="ALPHA-1,2 MANNOSYLTRANSFERASE KTR1"/>
    <property type="match status" value="1"/>
</dbReference>
<evidence type="ECO:0000313" key="5">
    <source>
        <dbReference type="Proteomes" id="UP000054144"/>
    </source>
</evidence>
<evidence type="ECO:0000256" key="3">
    <source>
        <dbReference type="SAM" id="MobiDB-lite"/>
    </source>
</evidence>
<reference evidence="4 5" key="1">
    <citation type="journal article" date="2015" name="Fungal Genet. Biol.">
        <title>Evolution of novel wood decay mechanisms in Agaricales revealed by the genome sequences of Fistulina hepatica and Cylindrobasidium torrendii.</title>
        <authorList>
            <person name="Floudas D."/>
            <person name="Held B.W."/>
            <person name="Riley R."/>
            <person name="Nagy L.G."/>
            <person name="Koehler G."/>
            <person name="Ransdell A.S."/>
            <person name="Younus H."/>
            <person name="Chow J."/>
            <person name="Chiniquy J."/>
            <person name="Lipzen A."/>
            <person name="Tritt A."/>
            <person name="Sun H."/>
            <person name="Haridas S."/>
            <person name="LaButti K."/>
            <person name="Ohm R.A."/>
            <person name="Kues U."/>
            <person name="Blanchette R.A."/>
            <person name="Grigoriev I.V."/>
            <person name="Minto R.E."/>
            <person name="Hibbett D.S."/>
        </authorList>
    </citation>
    <scope>NUCLEOTIDE SEQUENCE [LARGE SCALE GENOMIC DNA]</scope>
    <source>
        <strain evidence="4 5">ATCC 64428</strain>
    </source>
</reference>
<dbReference type="PANTHER" id="PTHR31121">
    <property type="entry name" value="ALPHA-1,2 MANNOSYLTRANSFERASE KTR1"/>
    <property type="match status" value="1"/>
</dbReference>
<dbReference type="GO" id="GO:0006487">
    <property type="term" value="P:protein N-linked glycosylation"/>
    <property type="evidence" value="ECO:0007669"/>
    <property type="project" value="TreeGrafter"/>
</dbReference>
<name>A0A0D7AAN4_9AGAR</name>
<evidence type="ECO:0000256" key="1">
    <source>
        <dbReference type="ARBA" id="ARBA00007677"/>
    </source>
</evidence>
<dbReference type="AlphaFoldDB" id="A0A0D7AAN4"/>
<keyword evidence="5" id="KW-1185">Reference proteome</keyword>
<evidence type="ECO:0000313" key="4">
    <source>
        <dbReference type="EMBL" id="KIY46996.1"/>
    </source>
</evidence>
<dbReference type="OrthoDB" id="439943at2759"/>
<feature type="compositionally biased region" description="Basic and acidic residues" evidence="3">
    <location>
        <begin position="74"/>
        <end position="89"/>
    </location>
</feature>